<feature type="binding site" evidence="7">
    <location>
        <position position="141"/>
    </location>
    <ligand>
        <name>substrate</name>
    </ligand>
</feature>
<evidence type="ECO:0000313" key="9">
    <source>
        <dbReference type="Proteomes" id="UP001060261"/>
    </source>
</evidence>
<sequence length="339" mass="37199">MIMRLGEFQFPDAARRLYPETPTLPWVLEIGFGDGRFWPEYARTFGSVPNYLGAELSGQSLLKAARRLRQANLGNAHLTKLPALPLLREVVPAGALSSIIVNFPDPWPKAEHEDHRLLRAGFFRLAASRLKPGGAVLLTTDHDEYFDFAVREAQASGVMRPEQGEPPAAALHTKYALKWQGLGLRAQHVRFVATAQPDVPHGDLTHFPQDPLSQDLPHSPEDARVPHAILESLPVGTDFSALFATFERRAVRGPEAATAVLLDAYRSLRRDEFTVLAHVVEGELTQEVLINVTLRGDGSVLVRLGKFGGPIITPGVKAAVGALTDWLVEQGSVVRHLGY</sequence>
<feature type="binding site" evidence="7">
    <location>
        <position position="109"/>
    </location>
    <ligand>
        <name>substrate</name>
    </ligand>
</feature>
<dbReference type="InterPro" id="IPR055361">
    <property type="entry name" value="tRNA_methyltr_TrmB_bact"/>
</dbReference>
<dbReference type="Gene3D" id="3.40.50.150">
    <property type="entry name" value="Vaccinia Virus protein VP39"/>
    <property type="match status" value="1"/>
</dbReference>
<dbReference type="Pfam" id="PF02390">
    <property type="entry name" value="Methyltransf_4"/>
    <property type="match status" value="1"/>
</dbReference>
<proteinExistence type="inferred from homology"/>
<evidence type="ECO:0000313" key="8">
    <source>
        <dbReference type="EMBL" id="UWX65138.1"/>
    </source>
</evidence>
<dbReference type="EMBL" id="CP104213">
    <property type="protein sequence ID" value="UWX65138.1"/>
    <property type="molecule type" value="Genomic_DNA"/>
</dbReference>
<evidence type="ECO:0000256" key="5">
    <source>
        <dbReference type="ARBA" id="ARBA00022691"/>
    </source>
</evidence>
<evidence type="ECO:0000256" key="6">
    <source>
        <dbReference type="ARBA" id="ARBA00022694"/>
    </source>
</evidence>
<evidence type="ECO:0000256" key="2">
    <source>
        <dbReference type="ARBA" id="ARBA00003015"/>
    </source>
</evidence>
<dbReference type="Proteomes" id="UP001060261">
    <property type="component" value="Chromosome"/>
</dbReference>
<dbReference type="HAMAP" id="MF_01057">
    <property type="entry name" value="tRNA_methyltr_TrmB"/>
    <property type="match status" value="1"/>
</dbReference>
<organism evidence="8 9">
    <name type="scientific">Deinococcus rubellus</name>
    <dbReference type="NCBI Taxonomy" id="1889240"/>
    <lineage>
        <taxon>Bacteria</taxon>
        <taxon>Thermotogati</taxon>
        <taxon>Deinococcota</taxon>
        <taxon>Deinococci</taxon>
        <taxon>Deinococcales</taxon>
        <taxon>Deinococcaceae</taxon>
        <taxon>Deinococcus</taxon>
    </lineage>
</organism>
<comment type="function">
    <text evidence="2 7">Catalyzes the formation of N(7)-methylguanine at position 46 (m7G46) in tRNA.</text>
</comment>
<evidence type="ECO:0000256" key="3">
    <source>
        <dbReference type="ARBA" id="ARBA00022603"/>
    </source>
</evidence>
<keyword evidence="9" id="KW-1185">Reference proteome</keyword>
<keyword evidence="6 7" id="KW-0819">tRNA processing</keyword>
<comment type="pathway">
    <text evidence="7">tRNA modification; N(7)-methylguanine-tRNA biosynthesis.</text>
</comment>
<dbReference type="RefSeq" id="WP_260561395.1">
    <property type="nucleotide sequence ID" value="NZ_BAABEC010000015.1"/>
</dbReference>
<keyword evidence="5 7" id="KW-0949">S-adenosyl-L-methionine</keyword>
<protein>
    <recommendedName>
        <fullName evidence="7">tRNA (guanine-N(7)-)-methyltransferase</fullName>
        <ecNumber evidence="7">2.1.1.33</ecNumber>
    </recommendedName>
    <alternativeName>
        <fullName evidence="7">tRNA (guanine(46)-N(7))-methyltransferase</fullName>
    </alternativeName>
    <alternativeName>
        <fullName evidence="7">tRNA(m7G46)-methyltransferase</fullName>
    </alternativeName>
</protein>
<accession>A0ABY5YN15</accession>
<dbReference type="SUPFAM" id="SSF53335">
    <property type="entry name" value="S-adenosyl-L-methionine-dependent methyltransferases"/>
    <property type="match status" value="1"/>
</dbReference>
<feature type="binding site" evidence="7">
    <location>
        <position position="55"/>
    </location>
    <ligand>
        <name>S-adenosyl-L-methionine</name>
        <dbReference type="ChEBI" id="CHEBI:59789"/>
    </ligand>
</feature>
<gene>
    <name evidence="7" type="primary">trmB</name>
    <name evidence="8" type="ORF">N0D28_05635</name>
</gene>
<feature type="binding site" evidence="7">
    <location>
        <position position="105"/>
    </location>
    <ligand>
        <name>S-adenosyl-L-methionine</name>
        <dbReference type="ChEBI" id="CHEBI:59789"/>
    </ligand>
</feature>
<keyword evidence="3 7" id="KW-0489">Methyltransferase</keyword>
<comment type="caution">
    <text evidence="7">Lacks conserved residue(s) required for the propagation of feature annotation.</text>
</comment>
<name>A0ABY5YN15_9DEIO</name>
<dbReference type="InterPro" id="IPR029063">
    <property type="entry name" value="SAM-dependent_MTases_sf"/>
</dbReference>
<dbReference type="PROSITE" id="PS51625">
    <property type="entry name" value="SAM_MT_TRMB"/>
    <property type="match status" value="1"/>
</dbReference>
<evidence type="ECO:0000256" key="7">
    <source>
        <dbReference type="HAMAP-Rule" id="MF_01057"/>
    </source>
</evidence>
<dbReference type="EC" id="2.1.1.33" evidence="7"/>
<reference evidence="8" key="1">
    <citation type="submission" date="2022-09" db="EMBL/GenBank/DDBJ databases">
        <title>genome sequence of Deinococcus rubellus.</title>
        <authorList>
            <person name="Srinivasan S."/>
        </authorList>
    </citation>
    <scope>NUCLEOTIDE SEQUENCE</scope>
    <source>
        <strain evidence="8">Ant6</strain>
    </source>
</reference>
<feature type="binding site" evidence="7">
    <location>
        <position position="29"/>
    </location>
    <ligand>
        <name>S-adenosyl-L-methionine</name>
        <dbReference type="ChEBI" id="CHEBI:59789"/>
    </ligand>
</feature>
<evidence type="ECO:0000256" key="4">
    <source>
        <dbReference type="ARBA" id="ARBA00022679"/>
    </source>
</evidence>
<evidence type="ECO:0000256" key="1">
    <source>
        <dbReference type="ARBA" id="ARBA00000142"/>
    </source>
</evidence>
<keyword evidence="4 7" id="KW-0808">Transferase</keyword>
<comment type="similarity">
    <text evidence="7">Belongs to the class I-like SAM-binding methyltransferase superfamily. TrmB family.</text>
</comment>
<comment type="catalytic activity">
    <reaction evidence="1 7">
        <text>guanosine(46) in tRNA + S-adenosyl-L-methionine = N(7)-methylguanosine(46) in tRNA + S-adenosyl-L-homocysteine</text>
        <dbReference type="Rhea" id="RHEA:42708"/>
        <dbReference type="Rhea" id="RHEA-COMP:10188"/>
        <dbReference type="Rhea" id="RHEA-COMP:10189"/>
        <dbReference type="ChEBI" id="CHEBI:57856"/>
        <dbReference type="ChEBI" id="CHEBI:59789"/>
        <dbReference type="ChEBI" id="CHEBI:74269"/>
        <dbReference type="ChEBI" id="CHEBI:74480"/>
        <dbReference type="EC" id="2.1.1.33"/>
    </reaction>
</comment>
<dbReference type="PANTHER" id="PTHR23417:SF14">
    <property type="entry name" value="PENTACOTRIPEPTIDE-REPEAT REGION OF PRORP DOMAIN-CONTAINING PROTEIN"/>
    <property type="match status" value="1"/>
</dbReference>
<dbReference type="InterPro" id="IPR003358">
    <property type="entry name" value="tRNA_(Gua-N-7)_MeTrfase_Trmb"/>
</dbReference>
<dbReference type="PANTHER" id="PTHR23417">
    <property type="entry name" value="3-DEOXY-D-MANNO-OCTULOSONIC-ACID TRANSFERASE/TRNA GUANINE-N 7 - -METHYLTRANSFERASE"/>
    <property type="match status" value="1"/>
</dbReference>